<evidence type="ECO:0000259" key="2">
    <source>
        <dbReference type="Pfam" id="PF12802"/>
    </source>
</evidence>
<name>A0A4Q7KKM1_9PSEU</name>
<evidence type="ECO:0000256" key="1">
    <source>
        <dbReference type="SAM" id="MobiDB-lite"/>
    </source>
</evidence>
<dbReference type="GO" id="GO:0003700">
    <property type="term" value="F:DNA-binding transcription factor activity"/>
    <property type="evidence" value="ECO:0007669"/>
    <property type="project" value="InterPro"/>
</dbReference>
<dbReference type="Proteomes" id="UP000294257">
    <property type="component" value="Unassembled WGS sequence"/>
</dbReference>
<keyword evidence="5" id="KW-1185">Reference proteome</keyword>
<dbReference type="SUPFAM" id="SSF46785">
    <property type="entry name" value="Winged helix' DNA-binding domain"/>
    <property type="match status" value="1"/>
</dbReference>
<accession>A0A4Q7KKM1</accession>
<evidence type="ECO:0000313" key="4">
    <source>
        <dbReference type="EMBL" id="RZS37025.1"/>
    </source>
</evidence>
<organism evidence="4 5">
    <name type="scientific">Herbihabitans rhizosphaerae</name>
    <dbReference type="NCBI Taxonomy" id="1872711"/>
    <lineage>
        <taxon>Bacteria</taxon>
        <taxon>Bacillati</taxon>
        <taxon>Actinomycetota</taxon>
        <taxon>Actinomycetes</taxon>
        <taxon>Pseudonocardiales</taxon>
        <taxon>Pseudonocardiaceae</taxon>
        <taxon>Herbihabitans</taxon>
    </lineage>
</organism>
<dbReference type="EMBL" id="SGWQ01000006">
    <property type="protein sequence ID" value="RZS37025.1"/>
    <property type="molecule type" value="Genomic_DNA"/>
</dbReference>
<reference evidence="4 5" key="1">
    <citation type="submission" date="2019-02" db="EMBL/GenBank/DDBJ databases">
        <title>Genomic Encyclopedia of Type Strains, Phase IV (KMG-IV): sequencing the most valuable type-strain genomes for metagenomic binning, comparative biology and taxonomic classification.</title>
        <authorList>
            <person name="Goeker M."/>
        </authorList>
    </citation>
    <scope>NUCLEOTIDE SEQUENCE [LARGE SCALE GENOMIC DNA]</scope>
    <source>
        <strain evidence="4 5">DSM 101727</strain>
    </source>
</reference>
<feature type="domain" description="Transposase IS30-like HTH" evidence="3">
    <location>
        <begin position="5"/>
        <end position="45"/>
    </location>
</feature>
<dbReference type="OrthoDB" id="4823987at2"/>
<dbReference type="InterPro" id="IPR025246">
    <property type="entry name" value="IS30-like_HTH"/>
</dbReference>
<dbReference type="InterPro" id="IPR000835">
    <property type="entry name" value="HTH_MarR-typ"/>
</dbReference>
<dbReference type="CDD" id="cd00090">
    <property type="entry name" value="HTH_ARSR"/>
    <property type="match status" value="1"/>
</dbReference>
<dbReference type="InterPro" id="IPR011991">
    <property type="entry name" value="ArsR-like_HTH"/>
</dbReference>
<dbReference type="PANTHER" id="PTHR10948:SF23">
    <property type="entry name" value="TRANSPOSASE INSI FOR INSERTION SEQUENCE ELEMENT IS30A-RELATED"/>
    <property type="match status" value="1"/>
</dbReference>
<dbReference type="PANTHER" id="PTHR10948">
    <property type="entry name" value="TRANSPOSASE"/>
    <property type="match status" value="1"/>
</dbReference>
<dbReference type="InterPro" id="IPR036388">
    <property type="entry name" value="WH-like_DNA-bd_sf"/>
</dbReference>
<dbReference type="InterPro" id="IPR036390">
    <property type="entry name" value="WH_DNA-bd_sf"/>
</dbReference>
<evidence type="ECO:0000259" key="3">
    <source>
        <dbReference type="Pfam" id="PF13936"/>
    </source>
</evidence>
<feature type="domain" description="HTH marR-type" evidence="2">
    <location>
        <begin position="98"/>
        <end position="156"/>
    </location>
</feature>
<sequence length="235" mass="25781">MPGGRLTEQDRHLIASGLADGLGYAEIARGLGRPTSTVSREVARNGGPDRYRAEHAHLATSRRARRQGPALDEPAEVTDSAAVREVEEHLVEAMLAMGLPRLPSRVMAALCLSDDGCTASELVARLRVSPASVSKVIAYLEGMDLVRRERENSRGRERYFMDGEVWIKSWEANIRSNAMMADAAAEGAKVLDGTPAGERLIEMSELFAWLRDDMTRVAGQVGAMLERRRGGERPR</sequence>
<comment type="caution">
    <text evidence="4">The sequence shown here is derived from an EMBL/GenBank/DDBJ whole genome shotgun (WGS) entry which is preliminary data.</text>
</comment>
<dbReference type="AlphaFoldDB" id="A0A4Q7KKM1"/>
<dbReference type="RefSeq" id="WP_130345627.1">
    <property type="nucleotide sequence ID" value="NZ_SGWQ01000006.1"/>
</dbReference>
<dbReference type="Gene3D" id="1.10.10.10">
    <property type="entry name" value="Winged helix-like DNA-binding domain superfamily/Winged helix DNA-binding domain"/>
    <property type="match status" value="1"/>
</dbReference>
<dbReference type="Pfam" id="PF12802">
    <property type="entry name" value="MarR_2"/>
    <property type="match status" value="1"/>
</dbReference>
<feature type="region of interest" description="Disordered" evidence="1">
    <location>
        <begin position="58"/>
        <end position="78"/>
    </location>
</feature>
<dbReference type="GO" id="GO:0004803">
    <property type="term" value="F:transposase activity"/>
    <property type="evidence" value="ECO:0007669"/>
    <property type="project" value="TreeGrafter"/>
</dbReference>
<evidence type="ECO:0000313" key="5">
    <source>
        <dbReference type="Proteomes" id="UP000294257"/>
    </source>
</evidence>
<gene>
    <name evidence="4" type="ORF">EV193_106261</name>
</gene>
<protein>
    <submittedName>
        <fullName evidence="4">MarR family protein</fullName>
    </submittedName>
</protein>
<dbReference type="GO" id="GO:0032196">
    <property type="term" value="P:transposition"/>
    <property type="evidence" value="ECO:0007669"/>
    <property type="project" value="TreeGrafter"/>
</dbReference>
<dbReference type="InterPro" id="IPR051917">
    <property type="entry name" value="Transposase-Integrase"/>
</dbReference>
<proteinExistence type="predicted"/>
<dbReference type="Pfam" id="PF13936">
    <property type="entry name" value="HTH_38"/>
    <property type="match status" value="1"/>
</dbReference>
<dbReference type="GO" id="GO:0005829">
    <property type="term" value="C:cytosol"/>
    <property type="evidence" value="ECO:0007669"/>
    <property type="project" value="TreeGrafter"/>
</dbReference>